<evidence type="ECO:0000313" key="2">
    <source>
        <dbReference type="Proteomes" id="UP001549146"/>
    </source>
</evidence>
<reference evidence="1 2" key="1">
    <citation type="submission" date="2024-06" db="EMBL/GenBank/DDBJ databases">
        <title>Genomic Encyclopedia of Type Strains, Phase IV (KMG-IV): sequencing the most valuable type-strain genomes for metagenomic binning, comparative biology and taxonomic classification.</title>
        <authorList>
            <person name="Goeker M."/>
        </authorList>
    </citation>
    <scope>NUCLEOTIDE SEQUENCE [LARGE SCALE GENOMIC DNA]</scope>
    <source>
        <strain evidence="1 2">DSM 29388</strain>
    </source>
</reference>
<dbReference type="EMBL" id="JBEPMO010000006">
    <property type="protein sequence ID" value="MET3731730.1"/>
    <property type="molecule type" value="Genomic_DNA"/>
</dbReference>
<sequence length="411" mass="44270">MKKSILTTTLLMAVICSYSQVGINTESPAATLDVKKLEEFDKTIPEGIITPIFTGEELTEKNGAYTSAQMGTIVYVTAPFEASVPANDKTEDVKTPGYYFFNGTKWQAFDHNSWSTSGNKGTDAATNFIGTTDNNALVFKTNNVERMTLTTNNRLDFATSNVFLGGANSSFTGSNNTAVGKNSATHITTGINNTLIGHNAGVAITENFNQKHLRNQSNNILIGVNTAIPGEAEATGNSLNIGNFIIGLNLNNNTYGISDVPKGRIGIGVKSPQATLHIGGNVRNELDQSQESLIVGGLKAQDGITEFVMPIGVNRNGVVRHAPSNVIFLTGAAGAVYTNDKYLIHDSTSNYALNMPDPTTHKGREIYITIRNTGTIDFTTHSFMENDLASQTTGTALYVSNGERWIKIFQY</sequence>
<name>A0ABV2LT27_9FLAO</name>
<organism evidence="1 2">
    <name type="scientific">Moheibacter stercoris</name>
    <dbReference type="NCBI Taxonomy" id="1628251"/>
    <lineage>
        <taxon>Bacteria</taxon>
        <taxon>Pseudomonadati</taxon>
        <taxon>Bacteroidota</taxon>
        <taxon>Flavobacteriia</taxon>
        <taxon>Flavobacteriales</taxon>
        <taxon>Weeksellaceae</taxon>
        <taxon>Moheibacter</taxon>
    </lineage>
</organism>
<accession>A0ABV2LT27</accession>
<dbReference type="Proteomes" id="UP001549146">
    <property type="component" value="Unassembled WGS sequence"/>
</dbReference>
<dbReference type="RefSeq" id="WP_354508271.1">
    <property type="nucleotide sequence ID" value="NZ_JBEPMO010000006.1"/>
</dbReference>
<protein>
    <submittedName>
        <fullName evidence="1">Uncharacterized protein</fullName>
    </submittedName>
</protein>
<keyword evidence="2" id="KW-1185">Reference proteome</keyword>
<evidence type="ECO:0000313" key="1">
    <source>
        <dbReference type="EMBL" id="MET3731730.1"/>
    </source>
</evidence>
<gene>
    <name evidence="1" type="ORF">ABID46_001311</name>
</gene>
<proteinExistence type="predicted"/>
<comment type="caution">
    <text evidence="1">The sequence shown here is derived from an EMBL/GenBank/DDBJ whole genome shotgun (WGS) entry which is preliminary data.</text>
</comment>